<sequence>MVEELVRRLELKPHPEGGYYRETYRAAFQVQTLRGRRSAGTAIYYLLTQGIFSAWHRVVGADELWLFHDGEPLALHLMHEDGRLETAVLGRDVMKGEQPQVLVPAGVLQAAETLGAYTLVGCTVSPGFEFADFELPDAEAIVARHPAHEVLVRRLSKR</sequence>
<gene>
    <name evidence="2" type="ORF">G4177_28880</name>
</gene>
<dbReference type="CDD" id="cd06121">
    <property type="entry name" value="cupin_YML079wp"/>
    <property type="match status" value="1"/>
</dbReference>
<dbReference type="SUPFAM" id="SSF51182">
    <property type="entry name" value="RmlC-like cupins"/>
    <property type="match status" value="1"/>
</dbReference>
<dbReference type="InterPro" id="IPR011051">
    <property type="entry name" value="RmlC_Cupin_sf"/>
</dbReference>
<dbReference type="Gene3D" id="2.60.120.10">
    <property type="entry name" value="Jelly Rolls"/>
    <property type="match status" value="1"/>
</dbReference>
<keyword evidence="3" id="KW-1185">Reference proteome</keyword>
<comment type="caution">
    <text evidence="2">The sequence shown here is derived from an EMBL/GenBank/DDBJ whole genome shotgun (WGS) entry which is preliminary data.</text>
</comment>
<dbReference type="Proteomes" id="UP001516472">
    <property type="component" value="Unassembled WGS sequence"/>
</dbReference>
<dbReference type="InterPro" id="IPR014710">
    <property type="entry name" value="RmlC-like_jellyroll"/>
</dbReference>
<dbReference type="PANTHER" id="PTHR33387">
    <property type="entry name" value="RMLC-LIKE JELLY ROLL FOLD PROTEIN"/>
    <property type="match status" value="1"/>
</dbReference>
<dbReference type="InterPro" id="IPR009327">
    <property type="entry name" value="Cupin_DUF985"/>
</dbReference>
<evidence type="ECO:0000313" key="2">
    <source>
        <dbReference type="EMBL" id="MBE4752185.1"/>
    </source>
</evidence>
<evidence type="ECO:0000313" key="3">
    <source>
        <dbReference type="Proteomes" id="UP001516472"/>
    </source>
</evidence>
<dbReference type="EMBL" id="JAAIYO010000011">
    <property type="protein sequence ID" value="MBE4752185.1"/>
    <property type="molecule type" value="Genomic_DNA"/>
</dbReference>
<dbReference type="Pfam" id="PF06172">
    <property type="entry name" value="Cupin_5"/>
    <property type="match status" value="1"/>
</dbReference>
<dbReference type="PANTHER" id="PTHR33387:SF3">
    <property type="entry name" value="DUF985 DOMAIN-CONTAINING PROTEIN"/>
    <property type="match status" value="1"/>
</dbReference>
<accession>A0ABR9PW83</accession>
<reference evidence="2 3" key="1">
    <citation type="submission" date="2020-02" db="EMBL/GenBank/DDBJ databases">
        <authorList>
            <person name="Babadi Z.K."/>
            <person name="Risdian C."/>
            <person name="Ebrahimipour G.H."/>
            <person name="Wink J."/>
        </authorList>
    </citation>
    <scope>NUCLEOTIDE SEQUENCE [LARGE SCALE GENOMIC DNA]</scope>
    <source>
        <strain evidence="2 3">ZKHCc1 1396</strain>
    </source>
</reference>
<organism evidence="2 3">
    <name type="scientific">Corallococcus soli</name>
    <dbReference type="NCBI Taxonomy" id="2710757"/>
    <lineage>
        <taxon>Bacteria</taxon>
        <taxon>Pseudomonadati</taxon>
        <taxon>Myxococcota</taxon>
        <taxon>Myxococcia</taxon>
        <taxon>Myxococcales</taxon>
        <taxon>Cystobacterineae</taxon>
        <taxon>Myxococcaceae</taxon>
        <taxon>Corallococcus</taxon>
    </lineage>
</organism>
<proteinExistence type="predicted"/>
<protein>
    <submittedName>
        <fullName evidence="2">Cupin domain-containing protein</fullName>
    </submittedName>
</protein>
<dbReference type="RefSeq" id="WP_193429381.1">
    <property type="nucleotide sequence ID" value="NZ_CBCSIP010000079.1"/>
</dbReference>
<dbReference type="InterPro" id="IPR039935">
    <property type="entry name" value="YML079W-like"/>
</dbReference>
<evidence type="ECO:0000259" key="1">
    <source>
        <dbReference type="Pfam" id="PF06172"/>
    </source>
</evidence>
<name>A0ABR9PW83_9BACT</name>
<feature type="domain" description="DUF985" evidence="1">
    <location>
        <begin position="3"/>
        <end position="135"/>
    </location>
</feature>